<evidence type="ECO:0000256" key="5">
    <source>
        <dbReference type="ARBA" id="ARBA00022490"/>
    </source>
</evidence>
<dbReference type="GO" id="GO:0006606">
    <property type="term" value="P:protein import into nucleus"/>
    <property type="evidence" value="ECO:0007669"/>
    <property type="project" value="TreeGrafter"/>
</dbReference>
<keyword evidence="6" id="KW-0653">Protein transport</keyword>
<dbReference type="VEuPathDB" id="FungiDB:ASPWEDRAFT_36050"/>
<keyword evidence="5" id="KW-0963">Cytoplasm</keyword>
<dbReference type="Pfam" id="PF08506">
    <property type="entry name" value="Cse1"/>
    <property type="match status" value="1"/>
</dbReference>
<evidence type="ECO:0000256" key="6">
    <source>
        <dbReference type="ARBA" id="ARBA00022927"/>
    </source>
</evidence>
<protein>
    <recommendedName>
        <fullName evidence="8">Importin N-terminal domain-containing protein</fullName>
    </recommendedName>
</protein>
<dbReference type="OrthoDB" id="3268246at2759"/>
<dbReference type="SUPFAM" id="SSF48371">
    <property type="entry name" value="ARM repeat"/>
    <property type="match status" value="1"/>
</dbReference>
<dbReference type="FunFam" id="1.25.10.10:FF:000057">
    <property type="entry name" value="Exportin-2 isoform 1"/>
    <property type="match status" value="1"/>
</dbReference>
<evidence type="ECO:0000256" key="2">
    <source>
        <dbReference type="ARBA" id="ARBA00004496"/>
    </source>
</evidence>
<dbReference type="Gene3D" id="1.25.10.10">
    <property type="entry name" value="Leucine-rich Repeat Variant"/>
    <property type="match status" value="1"/>
</dbReference>
<dbReference type="Pfam" id="PF03810">
    <property type="entry name" value="IBN_N"/>
    <property type="match status" value="1"/>
</dbReference>
<dbReference type="Pfam" id="PF03378">
    <property type="entry name" value="CAS_CSE1"/>
    <property type="match status" value="1"/>
</dbReference>
<evidence type="ECO:0000313" key="9">
    <source>
        <dbReference type="EMBL" id="OJJ38431.1"/>
    </source>
</evidence>
<dbReference type="SMART" id="SM00913">
    <property type="entry name" value="IBN_N"/>
    <property type="match status" value="1"/>
</dbReference>
<name>A0A1L9RU02_ASPWE</name>
<dbReference type="InterPro" id="IPR011989">
    <property type="entry name" value="ARM-like"/>
</dbReference>
<evidence type="ECO:0000259" key="8">
    <source>
        <dbReference type="PROSITE" id="PS50166"/>
    </source>
</evidence>
<comment type="subcellular location">
    <subcellularLocation>
        <location evidence="2">Cytoplasm</location>
    </subcellularLocation>
    <subcellularLocation>
        <location evidence="1">Nucleus</location>
    </subcellularLocation>
</comment>
<evidence type="ECO:0000256" key="7">
    <source>
        <dbReference type="ARBA" id="ARBA00023242"/>
    </source>
</evidence>
<dbReference type="PROSITE" id="PS50166">
    <property type="entry name" value="IMPORTIN_B_NT"/>
    <property type="match status" value="1"/>
</dbReference>
<dbReference type="GeneID" id="63750210"/>
<dbReference type="InterPro" id="IPR005043">
    <property type="entry name" value="XPO2_C"/>
</dbReference>
<dbReference type="GO" id="GO:0005829">
    <property type="term" value="C:cytosol"/>
    <property type="evidence" value="ECO:0007669"/>
    <property type="project" value="TreeGrafter"/>
</dbReference>
<gene>
    <name evidence="9" type="ORF">ASPWEDRAFT_36050</name>
</gene>
<keyword evidence="4" id="KW-0813">Transport</keyword>
<accession>A0A1L9RU02</accession>
<dbReference type="AlphaFoldDB" id="A0A1L9RU02"/>
<sequence length="963" mass="108433">MAEGLGAVAQLLEASLDPRQNKQAEVALRQEESKPGFSLQLLQITASASQPYNTRLASALAFKNFIKRNWTDEDGNYKLQLEEVATLKRELISLMISVPAGIQTQLGEAISVIADSDFWERWDTLVDDLVSRLQPTNPPANIGVLQVAHSIFKRWRPLFQSNELYTEINHVLGKFGNPFLALFEGLDSYLEQNKSNKENLTQGFTQFNLMIKLLFDLSCHDLPPMFEENISGIASLLLKYLTYDNQLLHTDDDTESGQLEYARAGIFEVLTLYVQKYMDVFKPHVGQFVESSWSFLTTIGQETKYDILVSRALQFLTSIAGMPDHAAVFQDEGTQGQIIEKVILPNVSLRESDEELFEDEPIEFIRRDLEGSDSDTRRRAATDFVRKLAEKFEASVTKVVLQYIEHYLAEYAKDPTSNWKAKDTATYLYSAIAAKGVATANLGVTATNPNVSIADYFQNHLSADLLSEDGSHPILKVDAIKYLYLFRSIITKEQWQVVLPLLVKHLASSNYVVYTYAAIAVERVLYLSDAQGQPIIAPDSITPLAKDLLQHIFSLIQKDPAPQKVQENEFLMRCVMRVLIVIKDGVVPHTDIVLQHLINITQIISTNPSNPRFYYFHFESLGAFIRFAAPSNPDKLEQALYPPFAGILQGDVQEFMPYIFQLFAALLEANPSGTLPSYYQNLVAPILMPVMWESKGNIPALVRLLSSILIRGSQFVLESNQIEPILGIFQKLLSTKTNESFGFDLLESVVANFPPTALEQYFVSIMQIILTRLQNSKTENLTMRFVRFFHFISAHDEKGYSADFVIQVTDKVQEGLFTPIYLNIILPETQKLARPLDRKTAVLSFTKTLANSEAFANRYKKGWGFTCEALLNLLELPPLPASKDDIIDDHDIEDMAFGVGFTALNTVRPQTKDPWPETGADLKVWVGKYLKQMDQEHGGRVSGFVQERLGDKAKATLGSYISA</sequence>
<dbReference type="InterPro" id="IPR016024">
    <property type="entry name" value="ARM-type_fold"/>
</dbReference>
<dbReference type="InterPro" id="IPR001494">
    <property type="entry name" value="Importin-beta_N"/>
</dbReference>
<evidence type="ECO:0000256" key="3">
    <source>
        <dbReference type="ARBA" id="ARBA00008669"/>
    </source>
</evidence>
<keyword evidence="7" id="KW-0539">Nucleus</keyword>
<dbReference type="GO" id="GO:0031267">
    <property type="term" value="F:small GTPase binding"/>
    <property type="evidence" value="ECO:0007669"/>
    <property type="project" value="InterPro"/>
</dbReference>
<dbReference type="RefSeq" id="XP_040692107.1">
    <property type="nucleotide sequence ID" value="XM_040834362.1"/>
</dbReference>
<dbReference type="PANTHER" id="PTHR10997">
    <property type="entry name" value="IMPORTIN-7, 8, 11"/>
    <property type="match status" value="1"/>
</dbReference>
<dbReference type="STRING" id="1073089.A0A1L9RU02"/>
<proteinExistence type="inferred from homology"/>
<dbReference type="GO" id="GO:0006611">
    <property type="term" value="P:protein export from nucleus"/>
    <property type="evidence" value="ECO:0007669"/>
    <property type="project" value="TreeGrafter"/>
</dbReference>
<dbReference type="GO" id="GO:0005635">
    <property type="term" value="C:nuclear envelope"/>
    <property type="evidence" value="ECO:0007669"/>
    <property type="project" value="TreeGrafter"/>
</dbReference>
<comment type="similarity">
    <text evidence="3">Belongs to the XPO2/CSE1 family.</text>
</comment>
<dbReference type="PANTHER" id="PTHR10997:SF8">
    <property type="entry name" value="EXPORTIN-2"/>
    <property type="match status" value="1"/>
</dbReference>
<dbReference type="InterPro" id="IPR013713">
    <property type="entry name" value="XPO2_central"/>
</dbReference>
<evidence type="ECO:0000313" key="10">
    <source>
        <dbReference type="Proteomes" id="UP000184383"/>
    </source>
</evidence>
<feature type="domain" description="Importin N-terminal" evidence="8">
    <location>
        <begin position="24"/>
        <end position="97"/>
    </location>
</feature>
<dbReference type="Proteomes" id="UP000184383">
    <property type="component" value="Unassembled WGS sequence"/>
</dbReference>
<dbReference type="GO" id="GO:0005049">
    <property type="term" value="F:nuclear export signal receptor activity"/>
    <property type="evidence" value="ECO:0007669"/>
    <property type="project" value="TreeGrafter"/>
</dbReference>
<evidence type="ECO:0000256" key="4">
    <source>
        <dbReference type="ARBA" id="ARBA00022448"/>
    </source>
</evidence>
<organism evidence="9 10">
    <name type="scientific">Aspergillus wentii DTO 134E9</name>
    <dbReference type="NCBI Taxonomy" id="1073089"/>
    <lineage>
        <taxon>Eukaryota</taxon>
        <taxon>Fungi</taxon>
        <taxon>Dikarya</taxon>
        <taxon>Ascomycota</taxon>
        <taxon>Pezizomycotina</taxon>
        <taxon>Eurotiomycetes</taxon>
        <taxon>Eurotiomycetidae</taxon>
        <taxon>Eurotiales</taxon>
        <taxon>Aspergillaceae</taxon>
        <taxon>Aspergillus</taxon>
        <taxon>Aspergillus subgen. Cremei</taxon>
    </lineage>
</organism>
<evidence type="ECO:0000256" key="1">
    <source>
        <dbReference type="ARBA" id="ARBA00004123"/>
    </source>
</evidence>
<keyword evidence="10" id="KW-1185">Reference proteome</keyword>
<dbReference type="EMBL" id="KV878210">
    <property type="protein sequence ID" value="OJJ38431.1"/>
    <property type="molecule type" value="Genomic_DNA"/>
</dbReference>
<reference evidence="10" key="1">
    <citation type="journal article" date="2017" name="Genome Biol.">
        <title>Comparative genomics reveals high biological diversity and specific adaptations in the industrially and medically important fungal genus Aspergillus.</title>
        <authorList>
            <person name="de Vries R.P."/>
            <person name="Riley R."/>
            <person name="Wiebenga A."/>
            <person name="Aguilar-Osorio G."/>
            <person name="Amillis S."/>
            <person name="Uchima C.A."/>
            <person name="Anderluh G."/>
            <person name="Asadollahi M."/>
            <person name="Askin M."/>
            <person name="Barry K."/>
            <person name="Battaglia E."/>
            <person name="Bayram O."/>
            <person name="Benocci T."/>
            <person name="Braus-Stromeyer S.A."/>
            <person name="Caldana C."/>
            <person name="Canovas D."/>
            <person name="Cerqueira G.C."/>
            <person name="Chen F."/>
            <person name="Chen W."/>
            <person name="Choi C."/>
            <person name="Clum A."/>
            <person name="Dos Santos R.A."/>
            <person name="Damasio A.R."/>
            <person name="Diallinas G."/>
            <person name="Emri T."/>
            <person name="Fekete E."/>
            <person name="Flipphi M."/>
            <person name="Freyberg S."/>
            <person name="Gallo A."/>
            <person name="Gournas C."/>
            <person name="Habgood R."/>
            <person name="Hainaut M."/>
            <person name="Harispe M.L."/>
            <person name="Henrissat B."/>
            <person name="Hilden K.S."/>
            <person name="Hope R."/>
            <person name="Hossain A."/>
            <person name="Karabika E."/>
            <person name="Karaffa L."/>
            <person name="Karanyi Z."/>
            <person name="Krasevec N."/>
            <person name="Kuo A."/>
            <person name="Kusch H."/>
            <person name="LaButti K."/>
            <person name="Lagendijk E.L."/>
            <person name="Lapidus A."/>
            <person name="Levasseur A."/>
            <person name="Lindquist E."/>
            <person name="Lipzen A."/>
            <person name="Logrieco A.F."/>
            <person name="MacCabe A."/>
            <person name="Maekelae M.R."/>
            <person name="Malavazi I."/>
            <person name="Melin P."/>
            <person name="Meyer V."/>
            <person name="Mielnichuk N."/>
            <person name="Miskei M."/>
            <person name="Molnar A.P."/>
            <person name="Mule G."/>
            <person name="Ngan C.Y."/>
            <person name="Orejas M."/>
            <person name="Orosz E."/>
            <person name="Ouedraogo J.P."/>
            <person name="Overkamp K.M."/>
            <person name="Park H.-S."/>
            <person name="Perrone G."/>
            <person name="Piumi F."/>
            <person name="Punt P.J."/>
            <person name="Ram A.F."/>
            <person name="Ramon A."/>
            <person name="Rauscher S."/>
            <person name="Record E."/>
            <person name="Riano-Pachon D.M."/>
            <person name="Robert V."/>
            <person name="Roehrig J."/>
            <person name="Ruller R."/>
            <person name="Salamov A."/>
            <person name="Salih N.S."/>
            <person name="Samson R.A."/>
            <person name="Sandor E."/>
            <person name="Sanguinetti M."/>
            <person name="Schuetze T."/>
            <person name="Sepcic K."/>
            <person name="Shelest E."/>
            <person name="Sherlock G."/>
            <person name="Sophianopoulou V."/>
            <person name="Squina F.M."/>
            <person name="Sun H."/>
            <person name="Susca A."/>
            <person name="Todd R.B."/>
            <person name="Tsang A."/>
            <person name="Unkles S.E."/>
            <person name="van de Wiele N."/>
            <person name="van Rossen-Uffink D."/>
            <person name="Oliveira J.V."/>
            <person name="Vesth T.C."/>
            <person name="Visser J."/>
            <person name="Yu J.-H."/>
            <person name="Zhou M."/>
            <person name="Andersen M.R."/>
            <person name="Archer D.B."/>
            <person name="Baker S.E."/>
            <person name="Benoit I."/>
            <person name="Brakhage A.A."/>
            <person name="Braus G.H."/>
            <person name="Fischer R."/>
            <person name="Frisvad J.C."/>
            <person name="Goldman G.H."/>
            <person name="Houbraken J."/>
            <person name="Oakley B."/>
            <person name="Pocsi I."/>
            <person name="Scazzocchio C."/>
            <person name="Seiboth B."/>
            <person name="vanKuyk P.A."/>
            <person name="Wortman J."/>
            <person name="Dyer P.S."/>
            <person name="Grigoriev I.V."/>
        </authorList>
    </citation>
    <scope>NUCLEOTIDE SEQUENCE [LARGE SCALE GENOMIC DNA]</scope>
    <source>
        <strain evidence="10">DTO 134E9</strain>
    </source>
</reference>